<sequence>MRTRPTAFGWVDYDTSLAPQWDSAQVSRLARRLGYEILWTPTSLIPLVDQVRAADVDAVIAPSTEHIDILTLNNLMSIVNVEIVLPRLSFSKWGALPPRRHG</sequence>
<dbReference type="STRING" id="1415166.NONO_c17100"/>
<evidence type="ECO:0000313" key="1">
    <source>
        <dbReference type="EMBL" id="AHH16511.1"/>
    </source>
</evidence>
<evidence type="ECO:0000313" key="2">
    <source>
        <dbReference type="Proteomes" id="UP000019150"/>
    </source>
</evidence>
<dbReference type="EMBL" id="CP006850">
    <property type="protein sequence ID" value="AHH16511.1"/>
    <property type="molecule type" value="Genomic_DNA"/>
</dbReference>
<dbReference type="Proteomes" id="UP000019150">
    <property type="component" value="Chromosome"/>
</dbReference>
<dbReference type="eggNOG" id="ENOG5032K18">
    <property type="taxonomic scope" value="Bacteria"/>
</dbReference>
<organism evidence="1 2">
    <name type="scientific">Nocardia nova SH22a</name>
    <dbReference type="NCBI Taxonomy" id="1415166"/>
    <lineage>
        <taxon>Bacteria</taxon>
        <taxon>Bacillati</taxon>
        <taxon>Actinomycetota</taxon>
        <taxon>Actinomycetes</taxon>
        <taxon>Mycobacteriales</taxon>
        <taxon>Nocardiaceae</taxon>
        <taxon>Nocardia</taxon>
    </lineage>
</organism>
<dbReference type="HOGENOM" id="CLU_156549_0_0_11"/>
<gene>
    <name evidence="1" type="ORF">NONO_c17100</name>
</gene>
<protein>
    <submittedName>
        <fullName evidence="1">Uncharacterized protein</fullName>
    </submittedName>
</protein>
<dbReference type="KEGG" id="nno:NONO_c17100"/>
<accession>W5TGZ3</accession>
<reference evidence="1 2" key="1">
    <citation type="journal article" date="2014" name="Appl. Environ. Microbiol.">
        <title>Insights into the Microbial Degradation of Rubber and Gutta-Percha by Analysis of the Complete Genome of Nocardia nova SH22a.</title>
        <authorList>
            <person name="Luo Q."/>
            <person name="Hiessl S."/>
            <person name="Poehlein A."/>
            <person name="Daniel R."/>
            <person name="Steinbuchel A."/>
        </authorList>
    </citation>
    <scope>NUCLEOTIDE SEQUENCE [LARGE SCALE GENOMIC DNA]</scope>
    <source>
        <strain evidence="1">SH22a</strain>
    </source>
</reference>
<proteinExistence type="predicted"/>
<dbReference type="AlphaFoldDB" id="W5TGZ3"/>
<name>W5TGZ3_9NOCA</name>
<keyword evidence="2" id="KW-1185">Reference proteome</keyword>